<dbReference type="RefSeq" id="WP_177325886.1">
    <property type="nucleotide sequence ID" value="NZ_FOMX01000004.1"/>
</dbReference>
<dbReference type="EMBL" id="FOMX01000004">
    <property type="protein sequence ID" value="SFD78729.1"/>
    <property type="molecule type" value="Genomic_DNA"/>
</dbReference>
<accession>A0A1I1V781</accession>
<reference evidence="2" key="1">
    <citation type="submission" date="2016-10" db="EMBL/GenBank/DDBJ databases">
        <authorList>
            <person name="Varghese N."/>
            <person name="Submissions S."/>
        </authorList>
    </citation>
    <scope>NUCLEOTIDE SEQUENCE [LARGE SCALE GENOMIC DNA]</scope>
    <source>
        <strain evidence="2">ATCC 25963</strain>
    </source>
</reference>
<protein>
    <recommendedName>
        <fullName evidence="3">Cell surface protein</fullName>
    </recommendedName>
</protein>
<evidence type="ECO:0000313" key="2">
    <source>
        <dbReference type="Proteomes" id="UP000199400"/>
    </source>
</evidence>
<gene>
    <name evidence="1" type="ORF">SAMN02745121_01592</name>
</gene>
<organism evidence="1 2">
    <name type="scientific">Nannocystis exedens</name>
    <dbReference type="NCBI Taxonomy" id="54"/>
    <lineage>
        <taxon>Bacteria</taxon>
        <taxon>Pseudomonadati</taxon>
        <taxon>Myxococcota</taxon>
        <taxon>Polyangia</taxon>
        <taxon>Nannocystales</taxon>
        <taxon>Nannocystaceae</taxon>
        <taxon>Nannocystis</taxon>
    </lineage>
</organism>
<dbReference type="AlphaFoldDB" id="A0A1I1V781"/>
<evidence type="ECO:0000313" key="1">
    <source>
        <dbReference type="EMBL" id="SFD78729.1"/>
    </source>
</evidence>
<dbReference type="STRING" id="54.SAMN02745121_01592"/>
<name>A0A1I1V781_9BACT</name>
<sequence>MTPSARLAPLLLAFACAPTGGEDDGLDRHPALGACPEDMSAKPSDPFADCVDEFLPMGGGWGEESFPDIVLGPPEAGENGNAGLDVLSLGCGGQITLHFAGDGVVDGPGSDLLVFENPFVVGDGTFAEPARVLVSDDGLDWRAFACDPAGDDLLRGCAGVALVRARPGNGLDPTDPAEAGGDAFDLAEVGLARAHYVRLIDVGDEYDPSGQWCTGRSGGFDLDALAAVHAP</sequence>
<dbReference type="Proteomes" id="UP000199400">
    <property type="component" value="Unassembled WGS sequence"/>
</dbReference>
<proteinExistence type="predicted"/>
<keyword evidence="2" id="KW-1185">Reference proteome</keyword>
<evidence type="ECO:0008006" key="3">
    <source>
        <dbReference type="Google" id="ProtNLM"/>
    </source>
</evidence>